<reference evidence="20 21" key="1">
    <citation type="submission" date="2014-06" db="EMBL/GenBank/DDBJ databases">
        <title>Rhizobium pelagicum/R2-400B4.</title>
        <authorList>
            <person name="Kimes N.E."/>
            <person name="Lopez-Perez M."/>
        </authorList>
    </citation>
    <scope>NUCLEOTIDE SEQUENCE [LARGE SCALE GENOMIC DNA]</scope>
    <source>
        <strain evidence="20 21">R2-400B4</strain>
    </source>
</reference>
<evidence type="ECO:0000256" key="17">
    <source>
        <dbReference type="ARBA" id="ARBA00048623"/>
    </source>
</evidence>
<keyword evidence="9 19" id="KW-0808">Transferase</keyword>
<name>A0A922T675_9HYPH</name>
<feature type="transmembrane region" description="Helical" evidence="19">
    <location>
        <begin position="41"/>
        <end position="61"/>
    </location>
</feature>
<dbReference type="EMBL" id="JOKJ01000001">
    <property type="protein sequence ID" value="KEQ11190.1"/>
    <property type="molecule type" value="Genomic_DNA"/>
</dbReference>
<protein>
    <recommendedName>
        <fullName evidence="6 19">Adenosylcobinamide-GDP ribazoletransferase</fullName>
        <ecNumber evidence="5 19">2.7.8.26</ecNumber>
    </recommendedName>
    <alternativeName>
        <fullName evidence="16 19">Cobalamin synthase</fullName>
    </alternativeName>
    <alternativeName>
        <fullName evidence="15 19">Cobalamin-5'-phosphate synthase</fullName>
    </alternativeName>
</protein>
<comment type="catalytic activity">
    <reaction evidence="18 19">
        <text>alpha-ribazole 5'-phosphate + adenosylcob(III)inamide-GDP = adenosylcob(III)alamin 5'-phosphate + GMP + H(+)</text>
        <dbReference type="Rhea" id="RHEA:23560"/>
        <dbReference type="ChEBI" id="CHEBI:15378"/>
        <dbReference type="ChEBI" id="CHEBI:57918"/>
        <dbReference type="ChEBI" id="CHEBI:58115"/>
        <dbReference type="ChEBI" id="CHEBI:60487"/>
        <dbReference type="ChEBI" id="CHEBI:60493"/>
        <dbReference type="EC" id="2.7.8.26"/>
    </reaction>
</comment>
<evidence type="ECO:0000313" key="20">
    <source>
        <dbReference type="EMBL" id="KEQ11190.1"/>
    </source>
</evidence>
<dbReference type="PANTHER" id="PTHR34148:SF1">
    <property type="entry name" value="ADENOSYLCOBINAMIDE-GDP RIBAZOLETRANSFERASE"/>
    <property type="match status" value="1"/>
</dbReference>
<evidence type="ECO:0000256" key="2">
    <source>
        <dbReference type="ARBA" id="ARBA00004651"/>
    </source>
</evidence>
<dbReference type="Pfam" id="PF02654">
    <property type="entry name" value="CobS"/>
    <property type="match status" value="1"/>
</dbReference>
<evidence type="ECO:0000256" key="7">
    <source>
        <dbReference type="ARBA" id="ARBA00022475"/>
    </source>
</evidence>
<dbReference type="NCBIfam" id="NF001276">
    <property type="entry name" value="PRK00235.1-2"/>
    <property type="match status" value="1"/>
</dbReference>
<evidence type="ECO:0000256" key="10">
    <source>
        <dbReference type="ARBA" id="ARBA00022692"/>
    </source>
</evidence>
<dbReference type="HAMAP" id="MF_00719">
    <property type="entry name" value="CobS"/>
    <property type="match status" value="1"/>
</dbReference>
<dbReference type="GO" id="GO:0005886">
    <property type="term" value="C:plasma membrane"/>
    <property type="evidence" value="ECO:0007669"/>
    <property type="project" value="UniProtKB-SubCell"/>
</dbReference>
<dbReference type="InterPro" id="IPR003805">
    <property type="entry name" value="CobS"/>
</dbReference>
<evidence type="ECO:0000256" key="9">
    <source>
        <dbReference type="ARBA" id="ARBA00022679"/>
    </source>
</evidence>
<comment type="pathway">
    <text evidence="3 19">Cofactor biosynthesis; adenosylcobalamin biosynthesis; adenosylcobalamin from cob(II)yrinate a,c-diamide: step 7/7.</text>
</comment>
<keyword evidence="10 19" id="KW-0812">Transmembrane</keyword>
<evidence type="ECO:0000256" key="13">
    <source>
        <dbReference type="ARBA" id="ARBA00023136"/>
    </source>
</evidence>
<dbReference type="GO" id="GO:0051073">
    <property type="term" value="F:adenosylcobinamide-GDP ribazoletransferase activity"/>
    <property type="evidence" value="ECO:0007669"/>
    <property type="project" value="UniProtKB-UniRule"/>
</dbReference>
<feature type="transmembrane region" description="Helical" evidence="19">
    <location>
        <begin position="144"/>
        <end position="164"/>
    </location>
</feature>
<evidence type="ECO:0000256" key="3">
    <source>
        <dbReference type="ARBA" id="ARBA00004663"/>
    </source>
</evidence>
<comment type="cofactor">
    <cofactor evidence="1 19">
        <name>Mg(2+)</name>
        <dbReference type="ChEBI" id="CHEBI:18420"/>
    </cofactor>
</comment>
<dbReference type="Proteomes" id="UP000052167">
    <property type="component" value="Unassembled WGS sequence"/>
</dbReference>
<evidence type="ECO:0000256" key="8">
    <source>
        <dbReference type="ARBA" id="ARBA00022573"/>
    </source>
</evidence>
<evidence type="ECO:0000256" key="6">
    <source>
        <dbReference type="ARBA" id="ARBA00015850"/>
    </source>
</evidence>
<comment type="similarity">
    <text evidence="4 19">Belongs to the CobS family.</text>
</comment>
<evidence type="ECO:0000313" key="21">
    <source>
        <dbReference type="Proteomes" id="UP000052167"/>
    </source>
</evidence>
<keyword evidence="13 19" id="KW-0472">Membrane</keyword>
<evidence type="ECO:0000256" key="1">
    <source>
        <dbReference type="ARBA" id="ARBA00001946"/>
    </source>
</evidence>
<dbReference type="AlphaFoldDB" id="A0A922T675"/>
<accession>A0A922T675</accession>
<keyword evidence="21" id="KW-1185">Reference proteome</keyword>
<dbReference type="NCBIfam" id="TIGR00317">
    <property type="entry name" value="cobS"/>
    <property type="match status" value="1"/>
</dbReference>
<evidence type="ECO:0000256" key="14">
    <source>
        <dbReference type="ARBA" id="ARBA00025228"/>
    </source>
</evidence>
<evidence type="ECO:0000256" key="11">
    <source>
        <dbReference type="ARBA" id="ARBA00022842"/>
    </source>
</evidence>
<feature type="transmembrane region" description="Helical" evidence="19">
    <location>
        <begin position="115"/>
        <end position="137"/>
    </location>
</feature>
<keyword evidence="11 19" id="KW-0460">Magnesium</keyword>
<dbReference type="PANTHER" id="PTHR34148">
    <property type="entry name" value="ADENOSYLCOBINAMIDE-GDP RIBAZOLETRANSFERASE"/>
    <property type="match status" value="1"/>
</dbReference>
<keyword evidence="7 19" id="KW-1003">Cell membrane</keyword>
<comment type="function">
    <text evidence="14 19">Joins adenosylcobinamide-GDP and alpha-ribazole to generate adenosylcobalamin (Ado-cobalamin). Also synthesizes adenosylcobalamin 5'-phosphate from adenosylcobinamide-GDP and alpha-ribazole 5'-phosphate.</text>
</comment>
<comment type="catalytic activity">
    <reaction evidence="17 19">
        <text>alpha-ribazole + adenosylcob(III)inamide-GDP = adenosylcob(III)alamin + GMP + H(+)</text>
        <dbReference type="Rhea" id="RHEA:16049"/>
        <dbReference type="ChEBI" id="CHEBI:10329"/>
        <dbReference type="ChEBI" id="CHEBI:15378"/>
        <dbReference type="ChEBI" id="CHEBI:18408"/>
        <dbReference type="ChEBI" id="CHEBI:58115"/>
        <dbReference type="ChEBI" id="CHEBI:60487"/>
        <dbReference type="EC" id="2.7.8.26"/>
    </reaction>
</comment>
<evidence type="ECO:0000256" key="5">
    <source>
        <dbReference type="ARBA" id="ARBA00013200"/>
    </source>
</evidence>
<feature type="transmembrane region" description="Helical" evidence="19">
    <location>
        <begin position="190"/>
        <end position="223"/>
    </location>
</feature>
<comment type="caution">
    <text evidence="20">The sequence shown here is derived from an EMBL/GenBank/DDBJ whole genome shotgun (WGS) entry which is preliminary data.</text>
</comment>
<evidence type="ECO:0000256" key="19">
    <source>
        <dbReference type="HAMAP-Rule" id="MF_00719"/>
    </source>
</evidence>
<keyword evidence="12 19" id="KW-1133">Transmembrane helix</keyword>
<feature type="transmembrane region" description="Helical" evidence="19">
    <location>
        <begin position="68"/>
        <end position="85"/>
    </location>
</feature>
<evidence type="ECO:0000256" key="15">
    <source>
        <dbReference type="ARBA" id="ARBA00032605"/>
    </source>
</evidence>
<evidence type="ECO:0000256" key="4">
    <source>
        <dbReference type="ARBA" id="ARBA00010561"/>
    </source>
</evidence>
<dbReference type="RefSeq" id="WP_404820870.1">
    <property type="nucleotide sequence ID" value="NZ_CAJXID010000003.1"/>
</dbReference>
<dbReference type="EC" id="2.7.8.26" evidence="5 19"/>
<gene>
    <name evidence="19" type="primary">cobS</name>
    <name evidence="20" type="ORF">GV68_02560</name>
</gene>
<organism evidence="20 21">
    <name type="scientific">Pseudorhizobium pelagicum</name>
    <dbReference type="NCBI Taxonomy" id="1509405"/>
    <lineage>
        <taxon>Bacteria</taxon>
        <taxon>Pseudomonadati</taxon>
        <taxon>Pseudomonadota</taxon>
        <taxon>Alphaproteobacteria</taxon>
        <taxon>Hyphomicrobiales</taxon>
        <taxon>Rhizobiaceae</taxon>
        <taxon>Rhizobium/Agrobacterium group</taxon>
        <taxon>Pseudorhizobium</taxon>
    </lineage>
</organism>
<evidence type="ECO:0000256" key="16">
    <source>
        <dbReference type="ARBA" id="ARBA00032853"/>
    </source>
</evidence>
<sequence length="260" mass="26649">MPNVMDFVADLARSLGFLSRLPIPSRFFEGHDGTVSRAVRAFPLAGLVLALPAGLLLWLLLEWEAEPLLAALIALSVMTLLSGALHEDGLADTADGFGGGRDTENVLSIMKDSRIGSYGVIALILSFGLRATALAALAHGSLALPALAVLSAATLSRALMVFHWHALPPARPGGVAAGAGSPQTEARNIALASAVLVCLILLLPAIGLLPILSALALAALAVYGFTRYARGRIGGHTGDTIGAAQQAGEIVFLIALALAA</sequence>
<comment type="subcellular location">
    <subcellularLocation>
        <location evidence="2 19">Cell membrane</location>
        <topology evidence="2 19">Multi-pass membrane protein</topology>
    </subcellularLocation>
</comment>
<evidence type="ECO:0000256" key="12">
    <source>
        <dbReference type="ARBA" id="ARBA00022989"/>
    </source>
</evidence>
<proteinExistence type="inferred from homology"/>
<keyword evidence="8 19" id="KW-0169">Cobalamin biosynthesis</keyword>
<evidence type="ECO:0000256" key="18">
    <source>
        <dbReference type="ARBA" id="ARBA00049504"/>
    </source>
</evidence>
<dbReference type="GO" id="GO:0009236">
    <property type="term" value="P:cobalamin biosynthetic process"/>
    <property type="evidence" value="ECO:0007669"/>
    <property type="project" value="UniProtKB-UniRule"/>
</dbReference>
<dbReference type="GO" id="GO:0008818">
    <property type="term" value="F:cobalamin 5'-phosphate synthase activity"/>
    <property type="evidence" value="ECO:0007669"/>
    <property type="project" value="UniProtKB-UniRule"/>
</dbReference>